<keyword evidence="4" id="KW-0663">Pyridoxal phosphate</keyword>
<evidence type="ECO:0000256" key="1">
    <source>
        <dbReference type="ARBA" id="ARBA00001933"/>
    </source>
</evidence>
<dbReference type="PANTHER" id="PTHR43277:SF4">
    <property type="entry name" value="ARGININE DECARBOXYLASE"/>
    <property type="match status" value="1"/>
</dbReference>
<gene>
    <name evidence="8" type="ORF">GCM10009843_26820</name>
</gene>
<reference evidence="8 9" key="1">
    <citation type="journal article" date="2019" name="Int. J. Syst. Evol. Microbiol.">
        <title>The Global Catalogue of Microorganisms (GCM) 10K type strain sequencing project: providing services to taxonomists for standard genome sequencing and annotation.</title>
        <authorList>
            <consortium name="The Broad Institute Genomics Platform"/>
            <consortium name="The Broad Institute Genome Sequencing Center for Infectious Disease"/>
            <person name="Wu L."/>
            <person name="Ma J."/>
        </authorList>
    </citation>
    <scope>NUCLEOTIDE SEQUENCE [LARGE SCALE GENOMIC DNA]</scope>
    <source>
        <strain evidence="8 9">JCM 16021</strain>
    </source>
</reference>
<dbReference type="Gene3D" id="3.40.640.10">
    <property type="entry name" value="Type I PLP-dependent aspartate aminotransferase-like (Major domain)"/>
    <property type="match status" value="1"/>
</dbReference>
<protein>
    <submittedName>
        <fullName evidence="8">Ornithine decarboxylase</fullName>
    </submittedName>
</protein>
<dbReference type="SUPFAM" id="SSF53383">
    <property type="entry name" value="PLP-dependent transferases"/>
    <property type="match status" value="1"/>
</dbReference>
<proteinExistence type="inferred from homology"/>
<comment type="similarity">
    <text evidence="2">Belongs to the Orn/Lys/Arg decarboxylase class-I family.</text>
</comment>
<dbReference type="Pfam" id="PF01276">
    <property type="entry name" value="OKR_DC_1"/>
    <property type="match status" value="1"/>
</dbReference>
<dbReference type="Proteomes" id="UP001500575">
    <property type="component" value="Unassembled WGS sequence"/>
</dbReference>
<organism evidence="8 9">
    <name type="scientific">Nocardioides bigeumensis</name>
    <dbReference type="NCBI Taxonomy" id="433657"/>
    <lineage>
        <taxon>Bacteria</taxon>
        <taxon>Bacillati</taxon>
        <taxon>Actinomycetota</taxon>
        <taxon>Actinomycetes</taxon>
        <taxon>Propionibacteriales</taxon>
        <taxon>Nocardioidaceae</taxon>
        <taxon>Nocardioides</taxon>
    </lineage>
</organism>
<evidence type="ECO:0000313" key="9">
    <source>
        <dbReference type="Proteomes" id="UP001500575"/>
    </source>
</evidence>
<comment type="caution">
    <text evidence="8">The sequence shown here is derived from an EMBL/GenBank/DDBJ whole genome shotgun (WGS) entry which is preliminary data.</text>
</comment>
<evidence type="ECO:0000256" key="2">
    <source>
        <dbReference type="ARBA" id="ARBA00010671"/>
    </source>
</evidence>
<feature type="domain" description="Orn/Lys/Arg decarboxylase C-terminal" evidence="7">
    <location>
        <begin position="400"/>
        <end position="461"/>
    </location>
</feature>
<dbReference type="EMBL" id="BAAAQQ010000012">
    <property type="protein sequence ID" value="GAA2127418.1"/>
    <property type="molecule type" value="Genomic_DNA"/>
</dbReference>
<dbReference type="PANTHER" id="PTHR43277">
    <property type="entry name" value="ARGININE DECARBOXYLASE"/>
    <property type="match status" value="1"/>
</dbReference>
<sequence>MAPPDDLRGDAPLLDAYLTHLDAGRTPFTIPGHKGRADWLDAGLARALAGDVPLFGGLDDVKQTAGTLADAEARAARLWGAEWCRFSTGGATHANQALCLALGTPGDRVVVARTAHRSTFVGLALAGLEPVWVAPRIDPRSGVPLGLEAADVAGAMAATPGARAVLAVEPGYLGTVSDVAALAGVAHDHDVPLVVDQAWGAHLGFHARVPRHALALGADAMVTSAHKAWPAYSQGALALARTERLDAARLEAGFEAGNTTSPAGAVLAGLDGARALFAARGEELLGALLGRLDDLRDRLTAAVPDLRVLGPADFPAGRFDPAKLVVLLPPTGADGVLVERDLVAAGVPVEMADRDTLVAMATVADDDETLARLEAALVAAVRRHAGPPRAPVPALSWQVRPQVELSPREAFFAAWQALPWRDAAGRVSAELVAPYPPGVPVLAPGELVTHEILEGLRAARASGTRVAYAADPTLETLRVVR</sequence>
<dbReference type="InterPro" id="IPR052357">
    <property type="entry name" value="Orn_Lys_Arg_decarboxylase-I"/>
</dbReference>
<keyword evidence="9" id="KW-1185">Reference proteome</keyword>
<evidence type="ECO:0000259" key="6">
    <source>
        <dbReference type="Pfam" id="PF01276"/>
    </source>
</evidence>
<keyword evidence="5" id="KW-0456">Lyase</keyword>
<evidence type="ECO:0000313" key="8">
    <source>
        <dbReference type="EMBL" id="GAA2127418.1"/>
    </source>
</evidence>
<dbReference type="RefSeq" id="WP_344304269.1">
    <property type="nucleotide sequence ID" value="NZ_BAAAQQ010000012.1"/>
</dbReference>
<dbReference type="InterPro" id="IPR015424">
    <property type="entry name" value="PyrdxlP-dep_Trfase"/>
</dbReference>
<dbReference type="Gene3D" id="3.90.100.10">
    <property type="entry name" value="Orn/Lys/Arg decarboxylase, C-terminal domain"/>
    <property type="match status" value="1"/>
</dbReference>
<keyword evidence="3" id="KW-0210">Decarboxylase</keyword>
<dbReference type="InterPro" id="IPR015421">
    <property type="entry name" value="PyrdxlP-dep_Trfase_major"/>
</dbReference>
<evidence type="ECO:0000256" key="3">
    <source>
        <dbReference type="ARBA" id="ARBA00022793"/>
    </source>
</evidence>
<dbReference type="Pfam" id="PF03711">
    <property type="entry name" value="OKR_DC_1_C"/>
    <property type="match status" value="1"/>
</dbReference>
<dbReference type="SUPFAM" id="SSF55904">
    <property type="entry name" value="Ornithine decarboxylase C-terminal domain"/>
    <property type="match status" value="1"/>
</dbReference>
<dbReference type="InterPro" id="IPR036633">
    <property type="entry name" value="Prn/Lys/Arg_de-COase_C_sf"/>
</dbReference>
<dbReference type="InterPro" id="IPR000310">
    <property type="entry name" value="Orn/Lys/Arg_deCO2ase_major_dom"/>
</dbReference>
<dbReference type="InterPro" id="IPR008286">
    <property type="entry name" value="Prn/Lys/Arg_de-COase_C"/>
</dbReference>
<feature type="domain" description="Orn/Lys/Arg decarboxylases family 1 pyridoxal-P attachment site" evidence="6">
    <location>
        <begin position="12"/>
        <end position="300"/>
    </location>
</feature>
<accession>A0ABN2YHB4</accession>
<comment type="cofactor">
    <cofactor evidence="1">
        <name>pyridoxal 5'-phosphate</name>
        <dbReference type="ChEBI" id="CHEBI:597326"/>
    </cofactor>
</comment>
<name>A0ABN2YHB4_9ACTN</name>
<evidence type="ECO:0000256" key="4">
    <source>
        <dbReference type="ARBA" id="ARBA00022898"/>
    </source>
</evidence>
<evidence type="ECO:0000259" key="7">
    <source>
        <dbReference type="Pfam" id="PF03711"/>
    </source>
</evidence>
<evidence type="ECO:0000256" key="5">
    <source>
        <dbReference type="ARBA" id="ARBA00023239"/>
    </source>
</evidence>